<proteinExistence type="predicted"/>
<keyword evidence="2" id="KW-1185">Reference proteome</keyword>
<organism evidence="1 2">
    <name type="scientific">Legionella wadsworthii</name>
    <dbReference type="NCBI Taxonomy" id="28088"/>
    <lineage>
        <taxon>Bacteria</taxon>
        <taxon>Pseudomonadati</taxon>
        <taxon>Pseudomonadota</taxon>
        <taxon>Gammaproteobacteria</taxon>
        <taxon>Legionellales</taxon>
        <taxon>Legionellaceae</taxon>
        <taxon>Legionella</taxon>
    </lineage>
</organism>
<dbReference type="AlphaFoldDB" id="A0A378LQI4"/>
<gene>
    <name evidence="1" type="ORF">NCTC11532_01144</name>
</gene>
<accession>A0A378LQI4</accession>
<protein>
    <submittedName>
        <fullName evidence="1">Uncharacterized protein</fullName>
    </submittedName>
</protein>
<reference evidence="1 2" key="1">
    <citation type="submission" date="2018-06" db="EMBL/GenBank/DDBJ databases">
        <authorList>
            <consortium name="Pathogen Informatics"/>
            <person name="Doyle S."/>
        </authorList>
    </citation>
    <scope>NUCLEOTIDE SEQUENCE [LARGE SCALE GENOMIC DNA]</scope>
    <source>
        <strain evidence="1 2">NCTC11532</strain>
    </source>
</reference>
<name>A0A378LQI4_9GAMM</name>
<sequence>MSVFHSETAAFPFKIMVITLKDKYVRIGHNHQIIVPYAGRIQKDL</sequence>
<evidence type="ECO:0000313" key="1">
    <source>
        <dbReference type="EMBL" id="STY28967.1"/>
    </source>
</evidence>
<evidence type="ECO:0000313" key="2">
    <source>
        <dbReference type="Proteomes" id="UP000255297"/>
    </source>
</evidence>
<dbReference type="Proteomes" id="UP000255297">
    <property type="component" value="Unassembled WGS sequence"/>
</dbReference>
<dbReference type="EMBL" id="UGPB01000001">
    <property type="protein sequence ID" value="STY28967.1"/>
    <property type="molecule type" value="Genomic_DNA"/>
</dbReference>